<name>A0A9E8NF26_9BACT</name>
<gene>
    <name evidence="1" type="ORF">ON006_03105</name>
</gene>
<dbReference type="EMBL" id="CP112998">
    <property type="protein sequence ID" value="WAC12954.1"/>
    <property type="molecule type" value="Genomic_DNA"/>
</dbReference>
<evidence type="ECO:0008006" key="3">
    <source>
        <dbReference type="Google" id="ProtNLM"/>
    </source>
</evidence>
<sequence length="241" mass="28150">MNSANLNEQLRNLYLEELPEIYNTINTHATPLQVERMHGPFMMHVYPEYTESRKKLMFVGMETHGWEDFKPNEDLLDTHRRLTSGYESFMTNREQPNSPFWWFIRDLNQSYGQGDLNKTVLWTNLSKIDIEKNRPTGKLYDNSMNAFISLLSKEISIVKPDILIIMTTSPNYGYHVREYFGVHTGDAAIETIIPRLLYKWSSEKLPFDTFQICHPNSLRFKKGGFTVNASSIIKMINQLAQ</sequence>
<dbReference type="AlphaFoldDB" id="A0A9E8NF26"/>
<accession>A0A9E8NF26</accession>
<evidence type="ECO:0000313" key="1">
    <source>
        <dbReference type="EMBL" id="WAC12954.1"/>
    </source>
</evidence>
<evidence type="ECO:0000313" key="2">
    <source>
        <dbReference type="Proteomes" id="UP001164653"/>
    </source>
</evidence>
<protein>
    <recommendedName>
        <fullName evidence="3">Uracil-DNA glycosylase-like domain-containing protein</fullName>
    </recommendedName>
</protein>
<dbReference type="Proteomes" id="UP001164653">
    <property type="component" value="Chromosome"/>
</dbReference>
<dbReference type="KEGG" id="dpf:ON006_03105"/>
<reference evidence="1" key="1">
    <citation type="submission" date="2022-11" db="EMBL/GenBank/DDBJ databases">
        <title>Dyadobacter pollutisoli sp. nov., isolated from plastic dumped soil.</title>
        <authorList>
            <person name="Kim J.M."/>
            <person name="Kim K.R."/>
            <person name="Lee J.K."/>
            <person name="Hao L."/>
            <person name="Jeon C.O."/>
        </authorList>
    </citation>
    <scope>NUCLEOTIDE SEQUENCE</scope>
    <source>
        <strain evidence="1">U1</strain>
    </source>
</reference>
<dbReference type="RefSeq" id="WP_244825109.1">
    <property type="nucleotide sequence ID" value="NZ_CP112998.1"/>
</dbReference>
<proteinExistence type="predicted"/>
<organism evidence="1 2">
    <name type="scientific">Dyadobacter pollutisoli</name>
    <dbReference type="NCBI Taxonomy" id="2910158"/>
    <lineage>
        <taxon>Bacteria</taxon>
        <taxon>Pseudomonadati</taxon>
        <taxon>Bacteroidota</taxon>
        <taxon>Cytophagia</taxon>
        <taxon>Cytophagales</taxon>
        <taxon>Spirosomataceae</taxon>
        <taxon>Dyadobacter</taxon>
    </lineage>
</organism>
<keyword evidence="2" id="KW-1185">Reference proteome</keyword>